<dbReference type="Proteomes" id="UP001144297">
    <property type="component" value="Unassembled WGS sequence"/>
</dbReference>
<dbReference type="AlphaFoldDB" id="A0A9W6GD00"/>
<keyword evidence="2" id="KW-1185">Reference proteome</keyword>
<accession>A0A9W6GD00</accession>
<proteinExistence type="predicted"/>
<protein>
    <submittedName>
        <fullName evidence="1">Uncharacterized protein</fullName>
    </submittedName>
</protein>
<dbReference type="EMBL" id="BSDX01000001">
    <property type="protein sequence ID" value="GLI52944.1"/>
    <property type="molecule type" value="Genomic_DNA"/>
</dbReference>
<comment type="caution">
    <text evidence="1">The sequence shown here is derived from an EMBL/GenBank/DDBJ whole genome shotgun (WGS) entry which is preliminary data.</text>
</comment>
<evidence type="ECO:0000313" key="2">
    <source>
        <dbReference type="Proteomes" id="UP001144297"/>
    </source>
</evidence>
<sequence>MPLTENFIKRISENTGINIDELTTSALLALLREKKRKAMMEKTEIMGRYNVNTLDELEDKIKKGEIAEHPAWEDLIVLENLEDLIARITEDMETIQQTS</sequence>
<name>A0A9W6GD00_9BACT</name>
<reference evidence="1" key="1">
    <citation type="submission" date="2022-12" db="EMBL/GenBank/DDBJ databases">
        <title>Reference genome sequencing for broad-spectrum identification of bacterial and archaeal isolates by mass spectrometry.</title>
        <authorList>
            <person name="Sekiguchi Y."/>
            <person name="Tourlousse D.M."/>
        </authorList>
    </citation>
    <scope>NUCLEOTIDE SEQUENCE</scope>
    <source>
        <strain evidence="1">TSL-P1</strain>
    </source>
</reference>
<evidence type="ECO:0000313" key="1">
    <source>
        <dbReference type="EMBL" id="GLI52944.1"/>
    </source>
</evidence>
<organism evidence="1 2">
    <name type="scientific">Thermodesulfovibrio yellowstonii</name>
    <dbReference type="NCBI Taxonomy" id="28262"/>
    <lineage>
        <taxon>Bacteria</taxon>
        <taxon>Pseudomonadati</taxon>
        <taxon>Nitrospirota</taxon>
        <taxon>Thermodesulfovibrionia</taxon>
        <taxon>Thermodesulfovibrionales</taxon>
        <taxon>Thermodesulfovibrionaceae</taxon>
        <taxon>Thermodesulfovibrio</taxon>
    </lineage>
</organism>
<gene>
    <name evidence="1" type="ORF">TISLANDTSLP1_06370</name>
</gene>